<evidence type="ECO:0000256" key="1">
    <source>
        <dbReference type="ARBA" id="ARBA00006354"/>
    </source>
</evidence>
<dbReference type="PROSITE" id="PS50051">
    <property type="entry name" value="MCM_2"/>
    <property type="match status" value="1"/>
</dbReference>
<protein>
    <submittedName>
        <fullName evidence="5">Magnesium chelatase family protein</fullName>
    </submittedName>
</protein>
<dbReference type="NCBIfam" id="TIGR00368">
    <property type="entry name" value="YifB family Mg chelatase-like AAA ATPase"/>
    <property type="match status" value="1"/>
</dbReference>
<keyword evidence="2" id="KW-0547">Nucleotide-binding</keyword>
<dbReference type="GO" id="GO:0003677">
    <property type="term" value="F:DNA binding"/>
    <property type="evidence" value="ECO:0007669"/>
    <property type="project" value="InterPro"/>
</dbReference>
<dbReference type="InterPro" id="IPR004482">
    <property type="entry name" value="Mg_chelat-rel"/>
</dbReference>
<dbReference type="InterPro" id="IPR001208">
    <property type="entry name" value="MCM_dom"/>
</dbReference>
<dbReference type="PANTHER" id="PTHR32039">
    <property type="entry name" value="MAGNESIUM-CHELATASE SUBUNIT CHLI"/>
    <property type="match status" value="1"/>
</dbReference>
<dbReference type="Gene3D" id="3.30.230.10">
    <property type="match status" value="1"/>
</dbReference>
<comment type="similarity">
    <text evidence="1">Belongs to the Mg-chelatase subunits D/I family. ComM subfamily.</text>
</comment>
<dbReference type="InterPro" id="IPR027417">
    <property type="entry name" value="P-loop_NTPase"/>
</dbReference>
<dbReference type="RefSeq" id="WP_073077839.1">
    <property type="nucleotide sequence ID" value="NZ_FRBL01000001.1"/>
</dbReference>
<reference evidence="5 6" key="1">
    <citation type="submission" date="2016-11" db="EMBL/GenBank/DDBJ databases">
        <authorList>
            <person name="Jaros S."/>
            <person name="Januszkiewicz K."/>
            <person name="Wedrychowicz H."/>
        </authorList>
    </citation>
    <scope>NUCLEOTIDE SEQUENCE [LARGE SCALE GENOMIC DNA]</scope>
    <source>
        <strain evidence="5 6">DSM 27406</strain>
    </source>
</reference>
<evidence type="ECO:0000313" key="6">
    <source>
        <dbReference type="Proteomes" id="UP000184420"/>
    </source>
</evidence>
<gene>
    <name evidence="5" type="ORF">SAMN05444266_101590</name>
</gene>
<evidence type="ECO:0000259" key="4">
    <source>
        <dbReference type="PROSITE" id="PS50051"/>
    </source>
</evidence>
<dbReference type="AlphaFoldDB" id="A0A1M6WEE9"/>
<dbReference type="EMBL" id="FRBL01000001">
    <property type="protein sequence ID" value="SHK91956.1"/>
    <property type="molecule type" value="Genomic_DNA"/>
</dbReference>
<keyword evidence="3" id="KW-0067">ATP-binding</keyword>
<dbReference type="SUPFAM" id="SSF52540">
    <property type="entry name" value="P-loop containing nucleoside triphosphate hydrolases"/>
    <property type="match status" value="1"/>
</dbReference>
<evidence type="ECO:0000256" key="2">
    <source>
        <dbReference type="ARBA" id="ARBA00022741"/>
    </source>
</evidence>
<sequence length="512" mass="55716">MIVKTYGSAIEGVKAITITIEVNVSPRGSKFFMVGLPDNAIKESEQRIISALQHIGKQMPRTRTVVNLAPAAIRKAGAAYDLPIAIGILGACGQLSSDAFASHLMMGEISLDGKLLPVRGALPMALQARTEGFTGIILPMDNAAEAALVEDVTVYGATHINEVINHLRGSTPLTPATTGKGTTLLQQPITYDFDFSEVKGQLHIKRALEIAAAGGHNAVLIGPPGAGKTMLAKRFPSILPPLPLEEALETTMIYSVAGKTTDNNSLIVQRPFRAPHHGISDVALVGGGSTIQPGEISLAHNGVLFLDELPEFRRSVLEVLRQPMEEGSVTIARARQAITFPANFMLLASMNPCPCGYFNHPEKKCSCAPGMVYKYLNKISGPLMDRIDLHVEVTPVTYTALTEQVTAESSQVIRQRVMAARALQKERFGDQPVSCNARMTAKMMHRYCNTDVESQELLRHAMKRLQLSARAFDRIMKVSRTIADLDNSERITARHMAEAIQYRSLDRQSWGG</sequence>
<feature type="domain" description="MCM C-terminal AAA(+) ATPase" evidence="4">
    <location>
        <begin position="290"/>
        <end position="352"/>
    </location>
</feature>
<dbReference type="InterPro" id="IPR025158">
    <property type="entry name" value="Mg_chelat-rel_C"/>
</dbReference>
<dbReference type="InterPro" id="IPR045006">
    <property type="entry name" value="CHLI-like"/>
</dbReference>
<dbReference type="Pfam" id="PF13541">
    <property type="entry name" value="ChlI"/>
    <property type="match status" value="1"/>
</dbReference>
<dbReference type="Pfam" id="PF01078">
    <property type="entry name" value="Mg_chelatase"/>
    <property type="match status" value="1"/>
</dbReference>
<name>A0A1M6WEE9_9BACT</name>
<dbReference type="InterPro" id="IPR000523">
    <property type="entry name" value="Mg_chelatse_chII-like_cat_dom"/>
</dbReference>
<accession>A0A1M6WEE9</accession>
<dbReference type="InterPro" id="IPR014721">
    <property type="entry name" value="Ribsml_uS5_D2-typ_fold_subgr"/>
</dbReference>
<dbReference type="SMART" id="SM00382">
    <property type="entry name" value="AAA"/>
    <property type="match status" value="1"/>
</dbReference>
<dbReference type="GO" id="GO:0005524">
    <property type="term" value="F:ATP binding"/>
    <property type="evidence" value="ECO:0007669"/>
    <property type="project" value="UniProtKB-KW"/>
</dbReference>
<proteinExistence type="inferred from homology"/>
<evidence type="ECO:0000256" key="3">
    <source>
        <dbReference type="ARBA" id="ARBA00022840"/>
    </source>
</evidence>
<keyword evidence="6" id="KW-1185">Reference proteome</keyword>
<dbReference type="STRING" id="1419482.SAMN05444266_101590"/>
<dbReference type="Pfam" id="PF13335">
    <property type="entry name" value="Mg_chelatase_C"/>
    <property type="match status" value="1"/>
</dbReference>
<dbReference type="Proteomes" id="UP000184420">
    <property type="component" value="Unassembled WGS sequence"/>
</dbReference>
<dbReference type="OrthoDB" id="9813147at2"/>
<dbReference type="InterPro" id="IPR020568">
    <property type="entry name" value="Ribosomal_Su5_D2-typ_SF"/>
</dbReference>
<dbReference type="SUPFAM" id="SSF54211">
    <property type="entry name" value="Ribosomal protein S5 domain 2-like"/>
    <property type="match status" value="1"/>
</dbReference>
<dbReference type="PANTHER" id="PTHR32039:SF7">
    <property type="entry name" value="COMPETENCE PROTEIN COMM"/>
    <property type="match status" value="1"/>
</dbReference>
<dbReference type="Gene3D" id="3.40.50.300">
    <property type="entry name" value="P-loop containing nucleotide triphosphate hydrolases"/>
    <property type="match status" value="1"/>
</dbReference>
<dbReference type="PRINTS" id="PR01657">
    <property type="entry name" value="MCMFAMILY"/>
</dbReference>
<dbReference type="InterPro" id="IPR003593">
    <property type="entry name" value="AAA+_ATPase"/>
</dbReference>
<organism evidence="5 6">
    <name type="scientific">Chitinophaga jiangningensis</name>
    <dbReference type="NCBI Taxonomy" id="1419482"/>
    <lineage>
        <taxon>Bacteria</taxon>
        <taxon>Pseudomonadati</taxon>
        <taxon>Bacteroidota</taxon>
        <taxon>Chitinophagia</taxon>
        <taxon>Chitinophagales</taxon>
        <taxon>Chitinophagaceae</taxon>
        <taxon>Chitinophaga</taxon>
    </lineage>
</organism>
<evidence type="ECO:0000313" key="5">
    <source>
        <dbReference type="EMBL" id="SHK91956.1"/>
    </source>
</evidence>